<dbReference type="InterPro" id="IPR004682">
    <property type="entry name" value="TRAP_DctP"/>
</dbReference>
<keyword evidence="5" id="KW-0732">Signal</keyword>
<sequence length="362" mass="40113">MKKSLLFFLSLALLLVIAACGGSDEDSSSGSEGEENGEESSSESSSEDGESSEASGESYELEFGMQPNTQANEYKAAEFLADYVEKESDGRLTVTIFPDAQLGNDLSMLGQLQDGTLDITLAEMGRFGEWIPRAELLAMPYVIEDFDHIKNVVYNTEFGEELRAELVEEHGMRVIDSAYNGTRVTSSNSPIEELADMEGMSLRVPEAQTLLDYAEYTGANPTPMAFGEVYLALQTGQVDGQENPLPTIEAQSFHEVQDYIALTNHVVNDNTYVVSEKTYQDLPEDLRTILEEGIDAATDHHTELFQTQEDELISFFEEEGVTITEPDLDEFREAVSEAYPSYYEDIGEDAEKYMEVIQGAAE</sequence>
<dbReference type="Pfam" id="PF03480">
    <property type="entry name" value="DctP"/>
    <property type="match status" value="1"/>
</dbReference>
<feature type="chain" id="PRO_5047173176" evidence="5">
    <location>
        <begin position="19"/>
        <end position="362"/>
    </location>
</feature>
<dbReference type="InterPro" id="IPR018389">
    <property type="entry name" value="DctP_fam"/>
</dbReference>
<gene>
    <name evidence="6" type="ORF">KQ486_02725</name>
</gene>
<evidence type="ECO:0000313" key="6">
    <source>
        <dbReference type="EMBL" id="MBU6079923.1"/>
    </source>
</evidence>
<dbReference type="CDD" id="cd13672">
    <property type="entry name" value="PBP2_TRAP_Siap"/>
    <property type="match status" value="1"/>
</dbReference>
<evidence type="ECO:0000256" key="2">
    <source>
        <dbReference type="ARBA" id="ARBA00009023"/>
    </source>
</evidence>
<dbReference type="PROSITE" id="PS51257">
    <property type="entry name" value="PROKAR_LIPOPROTEIN"/>
    <property type="match status" value="1"/>
</dbReference>
<dbReference type="Proteomes" id="UP000812672">
    <property type="component" value="Unassembled WGS sequence"/>
</dbReference>
<accession>A0ABS6GLY4</accession>
<feature type="signal peptide" evidence="5">
    <location>
        <begin position="1"/>
        <end position="18"/>
    </location>
</feature>
<evidence type="ECO:0000256" key="1">
    <source>
        <dbReference type="ARBA" id="ARBA00004196"/>
    </source>
</evidence>
<evidence type="ECO:0000313" key="7">
    <source>
        <dbReference type="Proteomes" id="UP000812672"/>
    </source>
</evidence>
<comment type="subcellular location">
    <subcellularLocation>
        <location evidence="1">Cell envelope</location>
    </subcellularLocation>
</comment>
<dbReference type="RefSeq" id="WP_216686707.1">
    <property type="nucleotide sequence ID" value="NZ_CAUPKR010000002.1"/>
</dbReference>
<keyword evidence="7" id="KW-1185">Reference proteome</keyword>
<feature type="compositionally biased region" description="Acidic residues" evidence="4">
    <location>
        <begin position="23"/>
        <end position="51"/>
    </location>
</feature>
<organism evidence="6 7">
    <name type="scientific">Allobacillus halotolerans</name>
    <dbReference type="NCBI Taxonomy" id="570278"/>
    <lineage>
        <taxon>Bacteria</taxon>
        <taxon>Bacillati</taxon>
        <taxon>Bacillota</taxon>
        <taxon>Bacilli</taxon>
        <taxon>Bacillales</taxon>
        <taxon>Bacillaceae</taxon>
        <taxon>Allobacillus</taxon>
    </lineage>
</organism>
<feature type="region of interest" description="Disordered" evidence="4">
    <location>
        <begin position="22"/>
        <end position="59"/>
    </location>
</feature>
<dbReference type="PANTHER" id="PTHR33376:SF4">
    <property type="entry name" value="SIALIC ACID-BINDING PERIPLASMIC PROTEIN SIAP"/>
    <property type="match status" value="1"/>
</dbReference>
<reference evidence="6 7" key="1">
    <citation type="journal article" date="2011" name="Int. J. Syst. Evol. Microbiol.">
        <title>Allobacillus halotolerans gen. nov., sp. nov. isolated from shrimp paste.</title>
        <authorList>
            <person name="Sheu S.Y."/>
            <person name="Arun A.B."/>
            <person name="Jiang S.R."/>
            <person name="Young C.C."/>
            <person name="Chen W.M."/>
        </authorList>
    </citation>
    <scope>NUCLEOTIDE SEQUENCE [LARGE SCALE GENOMIC DNA]</scope>
    <source>
        <strain evidence="6 7">LMG 24826</strain>
    </source>
</reference>
<dbReference type="PANTHER" id="PTHR33376">
    <property type="match status" value="1"/>
</dbReference>
<dbReference type="PIRSF" id="PIRSF006470">
    <property type="entry name" value="DctB"/>
    <property type="match status" value="1"/>
</dbReference>
<keyword evidence="3" id="KW-0813">Transport</keyword>
<evidence type="ECO:0000256" key="4">
    <source>
        <dbReference type="SAM" id="MobiDB-lite"/>
    </source>
</evidence>
<name>A0ABS6GLY4_9BACI</name>
<proteinExistence type="inferred from homology"/>
<comment type="caution">
    <text evidence="6">The sequence shown here is derived from an EMBL/GenBank/DDBJ whole genome shotgun (WGS) entry which is preliminary data.</text>
</comment>
<comment type="similarity">
    <text evidence="2">Belongs to the bacterial solute-binding protein 7 family.</text>
</comment>
<protein>
    <submittedName>
        <fullName evidence="6">Sialic acid TRAP transporter substrate-binding protein SiaP</fullName>
    </submittedName>
</protein>
<dbReference type="NCBIfam" id="NF037995">
    <property type="entry name" value="TRAP_S1"/>
    <property type="match status" value="1"/>
</dbReference>
<evidence type="ECO:0000256" key="3">
    <source>
        <dbReference type="ARBA" id="ARBA00022448"/>
    </source>
</evidence>
<dbReference type="EMBL" id="JAHLZF010000002">
    <property type="protein sequence ID" value="MBU6079923.1"/>
    <property type="molecule type" value="Genomic_DNA"/>
</dbReference>
<evidence type="ECO:0000256" key="5">
    <source>
        <dbReference type="SAM" id="SignalP"/>
    </source>
</evidence>
<dbReference type="NCBIfam" id="TIGR00787">
    <property type="entry name" value="dctP"/>
    <property type="match status" value="1"/>
</dbReference>